<evidence type="ECO:0000259" key="2">
    <source>
        <dbReference type="Pfam" id="PF06094"/>
    </source>
</evidence>
<dbReference type="PANTHER" id="PTHR12935">
    <property type="entry name" value="GAMMA-GLUTAMYLCYCLOTRANSFERASE"/>
    <property type="match status" value="1"/>
</dbReference>
<evidence type="ECO:0000313" key="4">
    <source>
        <dbReference type="Proteomes" id="UP001596494"/>
    </source>
</evidence>
<keyword evidence="1" id="KW-0456">Lyase</keyword>
<reference evidence="4" key="1">
    <citation type="journal article" date="2019" name="Int. J. Syst. Evol. Microbiol.">
        <title>The Global Catalogue of Microorganisms (GCM) 10K type strain sequencing project: providing services to taxonomists for standard genome sequencing and annotation.</title>
        <authorList>
            <consortium name="The Broad Institute Genomics Platform"/>
            <consortium name="The Broad Institute Genome Sequencing Center for Infectious Disease"/>
            <person name="Wu L."/>
            <person name="Ma J."/>
        </authorList>
    </citation>
    <scope>NUCLEOTIDE SEQUENCE [LARGE SCALE GENOMIC DNA]</scope>
    <source>
        <strain evidence="4">CCUG 73951</strain>
    </source>
</reference>
<dbReference type="CDD" id="cd06661">
    <property type="entry name" value="GGCT_like"/>
    <property type="match status" value="2"/>
</dbReference>
<sequence length="299" mass="34638">MLVFVYGTLCRGESNHNVLKNSKLISEQAWVKAKMYKSPSYYPFIKEDEHSLVYGEIYDIKKGLLPAVDRLEGYREENPNSLFLRNTVKAYTEAGEYEVATYLGGDGFETEHFIEGGDWKVEQALKRDHLNYFAYGSCMDNERFIRAGVDHLFEEVKGRSVLENYQMMFTHHLEDGARADIGEAHGEQVEGVLYKINAEALNYLYYREGVYSSSYRPTVVYPYHNGEYERAITFTVITKEEEIAAPLHYAVEIYRGARQYLSPGYINNIVTKFTKKLPVQGFRDYMDGEKRKKGKMNED</sequence>
<dbReference type="SUPFAM" id="SSF110857">
    <property type="entry name" value="Gamma-glutamyl cyclotransferase-like"/>
    <property type="match status" value="2"/>
</dbReference>
<comment type="caution">
    <text evidence="3">The sequence shown here is derived from an EMBL/GenBank/DDBJ whole genome shotgun (WGS) entry which is preliminary data.</text>
</comment>
<proteinExistence type="predicted"/>
<dbReference type="Gene3D" id="3.10.490.10">
    <property type="entry name" value="Gamma-glutamyl cyclotransferase-like"/>
    <property type="match status" value="2"/>
</dbReference>
<accession>A0ABW2K398</accession>
<dbReference type="InterPro" id="IPR013024">
    <property type="entry name" value="GGCT-like"/>
</dbReference>
<dbReference type="RefSeq" id="WP_289214249.1">
    <property type="nucleotide sequence ID" value="NZ_JAPVRC010000001.1"/>
</dbReference>
<organism evidence="3 4">
    <name type="scientific">Halobacillus campisalis</name>
    <dbReference type="NCBI Taxonomy" id="435909"/>
    <lineage>
        <taxon>Bacteria</taxon>
        <taxon>Bacillati</taxon>
        <taxon>Bacillota</taxon>
        <taxon>Bacilli</taxon>
        <taxon>Bacillales</taxon>
        <taxon>Bacillaceae</taxon>
        <taxon>Halobacillus</taxon>
    </lineage>
</organism>
<gene>
    <name evidence="3" type="ORF">ACFQMN_06980</name>
</gene>
<dbReference type="InterPro" id="IPR017939">
    <property type="entry name" value="G-Glutamylcylcotransferase"/>
</dbReference>
<keyword evidence="4" id="KW-1185">Reference proteome</keyword>
<dbReference type="PANTHER" id="PTHR12935:SF0">
    <property type="entry name" value="GAMMA-GLUTAMYLCYCLOTRANSFERASE"/>
    <property type="match status" value="1"/>
</dbReference>
<evidence type="ECO:0000313" key="3">
    <source>
        <dbReference type="EMBL" id="MFC7320620.1"/>
    </source>
</evidence>
<feature type="domain" description="Gamma-glutamylcyclotransferase AIG2-like" evidence="2">
    <location>
        <begin position="3"/>
        <end position="120"/>
    </location>
</feature>
<name>A0ABW2K398_9BACI</name>
<feature type="domain" description="Gamma-glutamylcyclotransferase AIG2-like" evidence="2">
    <location>
        <begin position="132"/>
        <end position="243"/>
    </location>
</feature>
<dbReference type="EMBL" id="JBHTBY010000006">
    <property type="protein sequence ID" value="MFC7320620.1"/>
    <property type="molecule type" value="Genomic_DNA"/>
</dbReference>
<dbReference type="Pfam" id="PF06094">
    <property type="entry name" value="GGACT"/>
    <property type="match status" value="2"/>
</dbReference>
<dbReference type="InterPro" id="IPR009288">
    <property type="entry name" value="AIG2-like_dom"/>
</dbReference>
<evidence type="ECO:0000256" key="1">
    <source>
        <dbReference type="ARBA" id="ARBA00023239"/>
    </source>
</evidence>
<protein>
    <submittedName>
        <fullName evidence="3">Gamma-glutamylcyclotransferase</fullName>
    </submittedName>
</protein>
<dbReference type="InterPro" id="IPR036568">
    <property type="entry name" value="GGCT-like_sf"/>
</dbReference>
<dbReference type="Proteomes" id="UP001596494">
    <property type="component" value="Unassembled WGS sequence"/>
</dbReference>